<organism evidence="8 9">
    <name type="scientific">Rhodotorula mucilaginosa</name>
    <name type="common">Yeast</name>
    <name type="synonym">Rhodotorula rubra</name>
    <dbReference type="NCBI Taxonomy" id="5537"/>
    <lineage>
        <taxon>Eukaryota</taxon>
        <taxon>Fungi</taxon>
        <taxon>Dikarya</taxon>
        <taxon>Basidiomycota</taxon>
        <taxon>Pucciniomycotina</taxon>
        <taxon>Microbotryomycetes</taxon>
        <taxon>Sporidiobolales</taxon>
        <taxon>Sporidiobolaceae</taxon>
        <taxon>Rhodotorula</taxon>
    </lineage>
</organism>
<reference evidence="8 9" key="1">
    <citation type="submission" date="2020-11" db="EMBL/GenBank/DDBJ databases">
        <title>Kefir isolates.</title>
        <authorList>
            <person name="Marcisauskas S."/>
            <person name="Kim Y."/>
            <person name="Blasche S."/>
        </authorList>
    </citation>
    <scope>NUCLEOTIDE SEQUENCE [LARGE SCALE GENOMIC DNA]</scope>
    <source>
        <strain evidence="8 9">KR</strain>
    </source>
</reference>
<dbReference type="GO" id="GO:0000139">
    <property type="term" value="C:Golgi membrane"/>
    <property type="evidence" value="ECO:0007669"/>
    <property type="project" value="GOC"/>
</dbReference>
<feature type="compositionally biased region" description="Low complexity" evidence="6">
    <location>
        <begin position="336"/>
        <end position="354"/>
    </location>
</feature>
<evidence type="ECO:0000256" key="4">
    <source>
        <dbReference type="ARBA" id="ARBA00022833"/>
    </source>
</evidence>
<proteinExistence type="predicted"/>
<dbReference type="Proteomes" id="UP000777482">
    <property type="component" value="Unassembled WGS sequence"/>
</dbReference>
<dbReference type="InterPro" id="IPR038508">
    <property type="entry name" value="ArfGAP_dom_sf"/>
</dbReference>
<dbReference type="Pfam" id="PF01412">
    <property type="entry name" value="ArfGap"/>
    <property type="match status" value="1"/>
</dbReference>
<evidence type="ECO:0000256" key="1">
    <source>
        <dbReference type="ARBA" id="ARBA00022468"/>
    </source>
</evidence>
<keyword evidence="9" id="KW-1185">Reference proteome</keyword>
<dbReference type="PROSITE" id="PS50115">
    <property type="entry name" value="ARFGAP"/>
    <property type="match status" value="1"/>
</dbReference>
<feature type="compositionally biased region" description="Polar residues" evidence="6">
    <location>
        <begin position="211"/>
        <end position="221"/>
    </location>
</feature>
<sequence length="578" mass="59817">MSATSRERDAIFAVLRQQKANKSCIDCRSRNPTWASVTYGVYICLDCSSAHRNAGVHVTFVRSTNLDIWHWNQLRAMKCGGNQNFLDFLARHPGAGAAATSLSASHSDVKEKYSSRAAQLYREELNRKIQEDERLFGKDRVVVEGANLPAAAAALSPDAGETPGGAGADFFDTWDAPPSSSASASSSRPTSNAASPALVRTPPVVGFGGSRPSTPGGTLLSTPPAAQAPRTVTSSSLRSTTSSGAAAATTAASRPRTLGATRATTSSTSTSSASAATGAAATTGPMRVSKLGGAGKLGVKKGAAINFEEAERKAREEEERIKRLGYDRRKEEEEQAAAAAAAASRNGNSSAGVASGSGAGGASSKTGGGGAPSRLASQAAALEAKKDSGDMDRLGMGVRKLGFGQVMGVGGEQAAKEAAARKKAAERAASGYVEPVGALSKRGTDCHDAPSSSAEETDYARKTFGSQKGISSDMYHQTGSYDANASREAQARLQGFQGASAISSNMYFGRDEDDMAQQHNAQMEESILSANGFGNLEASARDAVRQVMDAAGIDDLSDVQNAIRTGAMRLGDMLARYA</sequence>
<evidence type="ECO:0000259" key="7">
    <source>
        <dbReference type="PROSITE" id="PS50115"/>
    </source>
</evidence>
<feature type="compositionally biased region" description="Low complexity" evidence="6">
    <location>
        <begin position="176"/>
        <end position="197"/>
    </location>
</feature>
<feature type="region of interest" description="Disordered" evidence="6">
    <location>
        <begin position="154"/>
        <end position="294"/>
    </location>
</feature>
<evidence type="ECO:0000256" key="6">
    <source>
        <dbReference type="SAM" id="MobiDB-lite"/>
    </source>
</evidence>
<evidence type="ECO:0000256" key="3">
    <source>
        <dbReference type="ARBA" id="ARBA00022771"/>
    </source>
</evidence>
<dbReference type="SMART" id="SM00105">
    <property type="entry name" value="ArfGap"/>
    <property type="match status" value="1"/>
</dbReference>
<dbReference type="OrthoDB" id="983479at2759"/>
<dbReference type="GO" id="GO:0008270">
    <property type="term" value="F:zinc ion binding"/>
    <property type="evidence" value="ECO:0007669"/>
    <property type="project" value="UniProtKB-KW"/>
</dbReference>
<feature type="compositionally biased region" description="Low complexity" evidence="6">
    <location>
        <begin position="230"/>
        <end position="284"/>
    </location>
</feature>
<dbReference type="GO" id="GO:0048205">
    <property type="term" value="P:COPI coating of Golgi vesicle"/>
    <property type="evidence" value="ECO:0007669"/>
    <property type="project" value="TreeGrafter"/>
</dbReference>
<dbReference type="Gene3D" id="1.10.220.150">
    <property type="entry name" value="Arf GTPase activating protein"/>
    <property type="match status" value="1"/>
</dbReference>
<evidence type="ECO:0000313" key="9">
    <source>
        <dbReference type="Proteomes" id="UP000777482"/>
    </source>
</evidence>
<keyword evidence="3 5" id="KW-0863">Zinc-finger</keyword>
<evidence type="ECO:0000313" key="8">
    <source>
        <dbReference type="EMBL" id="KAG0655624.1"/>
    </source>
</evidence>
<keyword evidence="2" id="KW-0479">Metal-binding</keyword>
<dbReference type="InterPro" id="IPR037278">
    <property type="entry name" value="ARFGAP/RecO"/>
</dbReference>
<protein>
    <submittedName>
        <fullName evidence="8">ADP-ribosylation factor GTPase activating protein, ER-Golgi transport</fullName>
    </submittedName>
</protein>
<feature type="region of interest" description="Disordered" evidence="6">
    <location>
        <begin position="326"/>
        <end position="387"/>
    </location>
</feature>
<dbReference type="PRINTS" id="PR00405">
    <property type="entry name" value="REVINTRACTNG"/>
</dbReference>
<feature type="region of interest" description="Disordered" evidence="6">
    <location>
        <begin position="440"/>
        <end position="461"/>
    </location>
</feature>
<name>A0A9P6VW76_RHOMI</name>
<dbReference type="AlphaFoldDB" id="A0A9P6VW76"/>
<evidence type="ECO:0000256" key="5">
    <source>
        <dbReference type="PROSITE-ProRule" id="PRU00288"/>
    </source>
</evidence>
<keyword evidence="1" id="KW-0343">GTPase activation</keyword>
<dbReference type="InterPro" id="IPR001164">
    <property type="entry name" value="ArfGAP_dom"/>
</dbReference>
<dbReference type="EMBL" id="PUHQ01000115">
    <property type="protein sequence ID" value="KAG0655624.1"/>
    <property type="molecule type" value="Genomic_DNA"/>
</dbReference>
<dbReference type="CDD" id="cd08831">
    <property type="entry name" value="ArfGap_ArfGap2_3_like"/>
    <property type="match status" value="1"/>
</dbReference>
<dbReference type="PANTHER" id="PTHR45686:SF4">
    <property type="entry name" value="ADP-RIBOSYLATION FACTOR GTPASE ACTIVATING PROTEIN 3, ISOFORM H"/>
    <property type="match status" value="1"/>
</dbReference>
<gene>
    <name evidence="8" type="primary">GLO3</name>
    <name evidence="8" type="ORF">C6P46_000792</name>
</gene>
<dbReference type="GO" id="GO:0005096">
    <property type="term" value="F:GTPase activator activity"/>
    <property type="evidence" value="ECO:0007669"/>
    <property type="project" value="UniProtKB-KW"/>
</dbReference>
<accession>A0A9P6VW76</accession>
<feature type="compositionally biased region" description="Gly residues" evidence="6">
    <location>
        <begin position="355"/>
        <end position="371"/>
    </location>
</feature>
<evidence type="ECO:0000256" key="2">
    <source>
        <dbReference type="ARBA" id="ARBA00022723"/>
    </source>
</evidence>
<feature type="domain" description="Arf-GAP" evidence="7">
    <location>
        <begin position="9"/>
        <end position="134"/>
    </location>
</feature>
<keyword evidence="4" id="KW-0862">Zinc</keyword>
<dbReference type="PANTHER" id="PTHR45686">
    <property type="entry name" value="ADP-RIBOSYLATION FACTOR GTPASE ACTIVATING PROTEIN 3, ISOFORM H-RELATED"/>
    <property type="match status" value="1"/>
</dbReference>
<comment type="caution">
    <text evidence="8">The sequence shown here is derived from an EMBL/GenBank/DDBJ whole genome shotgun (WGS) entry which is preliminary data.</text>
</comment>
<dbReference type="SUPFAM" id="SSF57863">
    <property type="entry name" value="ArfGap/RecO-like zinc finger"/>
    <property type="match status" value="1"/>
</dbReference>